<accession>A0A9E5ME84</accession>
<evidence type="ECO:0000256" key="1">
    <source>
        <dbReference type="SAM" id="MobiDB-lite"/>
    </source>
</evidence>
<evidence type="ECO:0000313" key="3">
    <source>
        <dbReference type="Proteomes" id="UP000818266"/>
    </source>
</evidence>
<protein>
    <submittedName>
        <fullName evidence="2">Uncharacterized protein</fullName>
    </submittedName>
</protein>
<comment type="caution">
    <text evidence="2">The sequence shown here is derived from an EMBL/GenBank/DDBJ whole genome shotgun (WGS) entry which is preliminary data.</text>
</comment>
<proteinExistence type="predicted"/>
<reference evidence="2 3" key="2">
    <citation type="submission" date="2020-03" db="EMBL/GenBank/DDBJ databases">
        <title>Chryseoglobus sp. isolated from a deep-sea seamount.</title>
        <authorList>
            <person name="Zhang D.-C."/>
        </authorList>
    </citation>
    <scope>NUCLEOTIDE SEQUENCE [LARGE SCALE GENOMIC DNA]</scope>
    <source>
        <strain evidence="2 3">KN1116</strain>
    </source>
</reference>
<dbReference type="AlphaFoldDB" id="A0A9E5ME84"/>
<evidence type="ECO:0000313" key="2">
    <source>
        <dbReference type="EMBL" id="NHF62267.1"/>
    </source>
</evidence>
<gene>
    <name evidence="2" type="ORF">FK219_003255</name>
</gene>
<keyword evidence="3" id="KW-1185">Reference proteome</keyword>
<dbReference type="Proteomes" id="UP000818266">
    <property type="component" value="Unassembled WGS sequence"/>
</dbReference>
<dbReference type="OrthoDB" id="3637910at2"/>
<organism evidence="2 3">
    <name type="scientific">Microcella pacifica</name>
    <dbReference type="NCBI Taxonomy" id="2591847"/>
    <lineage>
        <taxon>Bacteria</taxon>
        <taxon>Bacillati</taxon>
        <taxon>Actinomycetota</taxon>
        <taxon>Actinomycetes</taxon>
        <taxon>Micrococcales</taxon>
        <taxon>Microbacteriaceae</taxon>
        <taxon>Microcella</taxon>
    </lineage>
</organism>
<feature type="region of interest" description="Disordered" evidence="1">
    <location>
        <begin position="26"/>
        <end position="47"/>
    </location>
</feature>
<dbReference type="EMBL" id="VIKT02000004">
    <property type="protein sequence ID" value="NHF62267.1"/>
    <property type="molecule type" value="Genomic_DNA"/>
</dbReference>
<name>A0A9E5ME84_9MICO</name>
<reference evidence="2 3" key="1">
    <citation type="submission" date="2019-06" db="EMBL/GenBank/DDBJ databases">
        <authorList>
            <person name="De-Chao Zhang Q."/>
        </authorList>
    </citation>
    <scope>NUCLEOTIDE SEQUENCE [LARGE SCALE GENOMIC DNA]</scope>
    <source>
        <strain evidence="2 3">KN1116</strain>
    </source>
</reference>
<sequence length="90" mass="10032">MRSGVVEVVIEPDISGFMRAVDVATREPERPIDAPDERKAHGDPTLGGDGLRVAIDADCPHCGWPERFFETRSRRFGCIKCPYTSDERNA</sequence>
<feature type="compositionally biased region" description="Basic and acidic residues" evidence="1">
    <location>
        <begin position="26"/>
        <end position="42"/>
    </location>
</feature>
<dbReference type="RefSeq" id="WP_152583004.1">
    <property type="nucleotide sequence ID" value="NZ_VIKT02000004.1"/>
</dbReference>